<proteinExistence type="predicted"/>
<keyword evidence="1" id="KW-1133">Transmembrane helix</keyword>
<protein>
    <submittedName>
        <fullName evidence="2">DUF3311 domain-containing protein</fullName>
    </submittedName>
</protein>
<reference evidence="2 3" key="1">
    <citation type="submission" date="2020-01" db="EMBL/GenBank/DDBJ databases">
        <title>Pseudarthrobacter psychrotolerans sp. nov., isolated from antarctic soil.</title>
        <authorList>
            <person name="Shin Y."/>
            <person name="Park W."/>
        </authorList>
    </citation>
    <scope>NUCLEOTIDE SEQUENCE [LARGE SCALE GENOMIC DNA]</scope>
    <source>
        <strain evidence="2 3">YJ56</strain>
    </source>
</reference>
<accession>A0A6P1NPS9</accession>
<evidence type="ECO:0000256" key="1">
    <source>
        <dbReference type="SAM" id="Phobius"/>
    </source>
</evidence>
<dbReference type="EMBL" id="CP047898">
    <property type="protein sequence ID" value="QHK20554.1"/>
    <property type="molecule type" value="Genomic_DNA"/>
</dbReference>
<dbReference type="AlphaFoldDB" id="A0A6P1NPS9"/>
<sequence length="97" mass="10340">MAAKTGMTIPFLLEAAQMNPNPKSMLIVLGIPLVALTAGVLFLGGSTATIFSVPVLFVFVFALFPITSALMAIAWRLYDRDADYEEDSATAPSEATK</sequence>
<keyword evidence="1" id="KW-0472">Membrane</keyword>
<keyword evidence="1" id="KW-0812">Transmembrane</keyword>
<name>A0A6P1NPS9_9MICC</name>
<keyword evidence="3" id="KW-1185">Reference proteome</keyword>
<feature type="transmembrane region" description="Helical" evidence="1">
    <location>
        <begin position="50"/>
        <end position="75"/>
    </location>
</feature>
<gene>
    <name evidence="2" type="ORF">GU243_13350</name>
</gene>
<dbReference type="KEGG" id="psey:GU243_13350"/>
<dbReference type="Proteomes" id="UP000464186">
    <property type="component" value="Chromosome"/>
</dbReference>
<feature type="transmembrane region" description="Helical" evidence="1">
    <location>
        <begin position="26"/>
        <end position="44"/>
    </location>
</feature>
<organism evidence="2 3">
    <name type="scientific">Pseudarthrobacter psychrotolerans</name>
    <dbReference type="NCBI Taxonomy" id="2697569"/>
    <lineage>
        <taxon>Bacteria</taxon>
        <taxon>Bacillati</taxon>
        <taxon>Actinomycetota</taxon>
        <taxon>Actinomycetes</taxon>
        <taxon>Micrococcales</taxon>
        <taxon>Micrococcaceae</taxon>
        <taxon>Pseudarthrobacter</taxon>
    </lineage>
</organism>
<evidence type="ECO:0000313" key="2">
    <source>
        <dbReference type="EMBL" id="QHK20554.1"/>
    </source>
</evidence>
<evidence type="ECO:0000313" key="3">
    <source>
        <dbReference type="Proteomes" id="UP000464186"/>
    </source>
</evidence>